<organism evidence="2 3">
    <name type="scientific">Streptomyces polyasparticus</name>
    <dbReference type="NCBI Taxonomy" id="2767826"/>
    <lineage>
        <taxon>Bacteria</taxon>
        <taxon>Bacillati</taxon>
        <taxon>Actinomycetota</taxon>
        <taxon>Actinomycetes</taxon>
        <taxon>Kitasatosporales</taxon>
        <taxon>Streptomycetaceae</taxon>
        <taxon>Streptomyces</taxon>
    </lineage>
</organism>
<comment type="caution">
    <text evidence="2">The sequence shown here is derived from an EMBL/GenBank/DDBJ whole genome shotgun (WGS) entry which is preliminary data.</text>
</comment>
<gene>
    <name evidence="2" type="ORF">H9Y04_18390</name>
</gene>
<protein>
    <submittedName>
        <fullName evidence="2">Uncharacterized protein</fullName>
    </submittedName>
</protein>
<proteinExistence type="predicted"/>
<keyword evidence="1" id="KW-1133">Transmembrane helix</keyword>
<dbReference type="RefSeq" id="WP_187814948.1">
    <property type="nucleotide sequence ID" value="NZ_JACTVJ010000007.1"/>
</dbReference>
<dbReference type="Proteomes" id="UP000642284">
    <property type="component" value="Unassembled WGS sequence"/>
</dbReference>
<name>A0ABR7SH23_9ACTN</name>
<evidence type="ECO:0000313" key="2">
    <source>
        <dbReference type="EMBL" id="MBC9714529.1"/>
    </source>
</evidence>
<sequence length="229" mass="24863">MPETSAPAGQSVDDAGEGPVRRGWITRRRAIWGLVIGIVAAAVAVLLAGRAWLDGFRPLAAGQLDATSSTDAWEVDSFLFDNRALLVRNEYGATVTLHQEIHNVGSRGIEILDPGPALADWRESNAPCAWQPVRARFFVMDGEVATRALEVPFDLEPGKSFMLELTGRIGEPGCDGPKSAYVGSEINIPLRFGVLGISRTQSVPLDLMIWETDEPERGLNLSVRKLEAD</sequence>
<keyword evidence="3" id="KW-1185">Reference proteome</keyword>
<feature type="transmembrane region" description="Helical" evidence="1">
    <location>
        <begin position="31"/>
        <end position="53"/>
    </location>
</feature>
<dbReference type="EMBL" id="JACTVJ010000007">
    <property type="protein sequence ID" value="MBC9714529.1"/>
    <property type="molecule type" value="Genomic_DNA"/>
</dbReference>
<keyword evidence="1" id="KW-0812">Transmembrane</keyword>
<accession>A0ABR7SH23</accession>
<keyword evidence="1" id="KW-0472">Membrane</keyword>
<evidence type="ECO:0000313" key="3">
    <source>
        <dbReference type="Proteomes" id="UP000642284"/>
    </source>
</evidence>
<reference evidence="2 3" key="1">
    <citation type="submission" date="2020-08" db="EMBL/GenBank/DDBJ databases">
        <title>Genemic of Streptomyces polyaspartic.</title>
        <authorList>
            <person name="Liu W."/>
        </authorList>
    </citation>
    <scope>NUCLEOTIDE SEQUENCE [LARGE SCALE GENOMIC DNA]</scope>
    <source>
        <strain evidence="2 3">TRM66268-LWL</strain>
    </source>
</reference>
<evidence type="ECO:0000256" key="1">
    <source>
        <dbReference type="SAM" id="Phobius"/>
    </source>
</evidence>